<dbReference type="Proteomes" id="UP000182229">
    <property type="component" value="Unassembled WGS sequence"/>
</dbReference>
<feature type="domain" description="Pseudouridine synthase RsuA/RluA-like" evidence="5">
    <location>
        <begin position="92"/>
        <end position="238"/>
    </location>
</feature>
<feature type="active site" evidence="2">
    <location>
        <position position="133"/>
    </location>
</feature>
<comment type="catalytic activity">
    <reaction evidence="4">
        <text>a uridine in RNA = a pseudouridine in RNA</text>
        <dbReference type="Rhea" id="RHEA:48348"/>
        <dbReference type="Rhea" id="RHEA-COMP:12068"/>
        <dbReference type="Rhea" id="RHEA-COMP:12069"/>
        <dbReference type="ChEBI" id="CHEBI:65314"/>
        <dbReference type="ChEBI" id="CHEBI:65315"/>
    </reaction>
</comment>
<comment type="caution">
    <text evidence="6">The sequence shown here is derived from an EMBL/GenBank/DDBJ whole genome shotgun (WGS) entry which is preliminary data.</text>
</comment>
<accession>A0A1L9B5X2</accession>
<name>A0A1L9B5X2_9BACT</name>
<reference evidence="6 7" key="2">
    <citation type="submission" date="2016-12" db="EMBL/GenBank/DDBJ databases">
        <title>Draft Genome Sequence of Cystobacter ferrugineus Strain Cbfe23.</title>
        <authorList>
            <person name="Akbar S."/>
            <person name="Dowd S.E."/>
            <person name="Stevens D.C."/>
        </authorList>
    </citation>
    <scope>NUCLEOTIDE SEQUENCE [LARGE SCALE GENOMIC DNA]</scope>
    <source>
        <strain evidence="6 7">Cbfe23</strain>
    </source>
</reference>
<gene>
    <name evidence="6" type="ORF">BON30_26045</name>
</gene>
<dbReference type="Gene3D" id="3.30.2350.10">
    <property type="entry name" value="Pseudouridine synthase"/>
    <property type="match status" value="1"/>
</dbReference>
<dbReference type="EMBL" id="MPIN01000007">
    <property type="protein sequence ID" value="OJH37658.1"/>
    <property type="molecule type" value="Genomic_DNA"/>
</dbReference>
<evidence type="ECO:0000259" key="5">
    <source>
        <dbReference type="Pfam" id="PF00849"/>
    </source>
</evidence>
<dbReference type="GO" id="GO:0000455">
    <property type="term" value="P:enzyme-directed rRNA pseudouridine synthesis"/>
    <property type="evidence" value="ECO:0007669"/>
    <property type="project" value="TreeGrafter"/>
</dbReference>
<comment type="similarity">
    <text evidence="1 4">Belongs to the pseudouridine synthase RluA family.</text>
</comment>
<dbReference type="CDD" id="cd02869">
    <property type="entry name" value="PseudoU_synth_RluA_like"/>
    <property type="match status" value="1"/>
</dbReference>
<dbReference type="GO" id="GO:0140098">
    <property type="term" value="F:catalytic activity, acting on RNA"/>
    <property type="evidence" value="ECO:0007669"/>
    <property type="project" value="UniProtKB-ARBA"/>
</dbReference>
<dbReference type="OrthoDB" id="128480at2"/>
<dbReference type="EC" id="5.4.99.-" evidence="4"/>
<evidence type="ECO:0000256" key="1">
    <source>
        <dbReference type="ARBA" id="ARBA00010876"/>
    </source>
</evidence>
<reference evidence="7" key="1">
    <citation type="submission" date="2016-11" db="EMBL/GenBank/DDBJ databases">
        <authorList>
            <person name="Shukria A."/>
            <person name="Stevens D.C."/>
        </authorList>
    </citation>
    <scope>NUCLEOTIDE SEQUENCE [LARGE SCALE GENOMIC DNA]</scope>
    <source>
        <strain evidence="7">Cbfe23</strain>
    </source>
</reference>
<dbReference type="GO" id="GO:0003723">
    <property type="term" value="F:RNA binding"/>
    <property type="evidence" value="ECO:0007669"/>
    <property type="project" value="UniProtKB-KW"/>
</dbReference>
<keyword evidence="7" id="KW-1185">Reference proteome</keyword>
<dbReference type="PROSITE" id="PS50889">
    <property type="entry name" value="S4"/>
    <property type="match status" value="1"/>
</dbReference>
<sequence length="317" mass="33720">MKRRTFRVETVHAGHPLGEVLAGVLGLPREEVERLVGVGAVYVGGRRSRDAAVRLTPEQVVTVVLEEGGQSPLAAASTPRLEPRILHEDDRLLAVDKPAGMTAQPTEGRVGDSLVDWVGAHLQRPAGLVHRLDRETSGVTLFGKTPEATAALAEEFREGHARKRYLAAVGPVPLPAQGFIDLPLSKDPSRPGRWRATRAANGIPALTSYRVLFTGSDFLLVELLPQTGRTHQLRAHLTALGAPILGDSRYGGAPRAGGLAAPRCLLHARTLELAHPRTRAPVRFEAPVPEDLARFFSAAGLPAPSGAIPAAEPPGGQ</sequence>
<keyword evidence="3" id="KW-0694">RNA-binding</keyword>
<dbReference type="Pfam" id="PF00849">
    <property type="entry name" value="PseudoU_synth_2"/>
    <property type="match status" value="1"/>
</dbReference>
<dbReference type="STRING" id="83449.BON30_26045"/>
<proteinExistence type="inferred from homology"/>
<dbReference type="AlphaFoldDB" id="A0A1L9B5X2"/>
<dbReference type="PANTHER" id="PTHR21600:SF87">
    <property type="entry name" value="RNA PSEUDOURIDYLATE SYNTHASE DOMAIN-CONTAINING PROTEIN 1"/>
    <property type="match status" value="1"/>
</dbReference>
<dbReference type="PANTHER" id="PTHR21600">
    <property type="entry name" value="MITOCHONDRIAL RNA PSEUDOURIDINE SYNTHASE"/>
    <property type="match status" value="1"/>
</dbReference>
<dbReference type="InterPro" id="IPR050188">
    <property type="entry name" value="RluA_PseudoU_synthase"/>
</dbReference>
<protein>
    <recommendedName>
        <fullName evidence="4">Pseudouridine synthase</fullName>
        <ecNumber evidence="4">5.4.99.-</ecNumber>
    </recommendedName>
</protein>
<dbReference type="GO" id="GO:0009982">
    <property type="term" value="F:pseudouridine synthase activity"/>
    <property type="evidence" value="ECO:0007669"/>
    <property type="project" value="InterPro"/>
</dbReference>
<dbReference type="InterPro" id="IPR020103">
    <property type="entry name" value="PsdUridine_synth_cat_dom_sf"/>
</dbReference>
<dbReference type="InterPro" id="IPR006145">
    <property type="entry name" value="PsdUridine_synth_RsuA/RluA"/>
</dbReference>
<evidence type="ECO:0000256" key="3">
    <source>
        <dbReference type="PROSITE-ProRule" id="PRU00182"/>
    </source>
</evidence>
<evidence type="ECO:0000256" key="2">
    <source>
        <dbReference type="PIRSR" id="PIRSR606225-1"/>
    </source>
</evidence>
<dbReference type="NCBIfam" id="TIGR00005">
    <property type="entry name" value="rluA_subfam"/>
    <property type="match status" value="1"/>
</dbReference>
<keyword evidence="4" id="KW-0413">Isomerase</keyword>
<comment type="function">
    <text evidence="4">Responsible for synthesis of pseudouridine from uracil.</text>
</comment>
<dbReference type="InterPro" id="IPR006225">
    <property type="entry name" value="PsdUridine_synth_RluC/D"/>
</dbReference>
<dbReference type="RefSeq" id="WP_071901126.1">
    <property type="nucleotide sequence ID" value="NZ_MPIN01000007.1"/>
</dbReference>
<evidence type="ECO:0000313" key="7">
    <source>
        <dbReference type="Proteomes" id="UP000182229"/>
    </source>
</evidence>
<dbReference type="SUPFAM" id="SSF55120">
    <property type="entry name" value="Pseudouridine synthase"/>
    <property type="match status" value="1"/>
</dbReference>
<organism evidence="6 7">
    <name type="scientific">Cystobacter ferrugineus</name>
    <dbReference type="NCBI Taxonomy" id="83449"/>
    <lineage>
        <taxon>Bacteria</taxon>
        <taxon>Pseudomonadati</taxon>
        <taxon>Myxococcota</taxon>
        <taxon>Myxococcia</taxon>
        <taxon>Myxococcales</taxon>
        <taxon>Cystobacterineae</taxon>
        <taxon>Archangiaceae</taxon>
        <taxon>Cystobacter</taxon>
    </lineage>
</organism>
<evidence type="ECO:0000313" key="6">
    <source>
        <dbReference type="EMBL" id="OJH37658.1"/>
    </source>
</evidence>
<evidence type="ECO:0000256" key="4">
    <source>
        <dbReference type="RuleBase" id="RU362028"/>
    </source>
</evidence>